<dbReference type="InterPro" id="IPR006095">
    <property type="entry name" value="Glu/Leu/Phe/Val/Trp_DH"/>
</dbReference>
<dbReference type="GO" id="GO:0000166">
    <property type="term" value="F:nucleotide binding"/>
    <property type="evidence" value="ECO:0007669"/>
    <property type="project" value="UniProtKB-KW"/>
</dbReference>
<keyword evidence="2 3" id="KW-0560">Oxidoreductase</keyword>
<feature type="binding site" evidence="5">
    <location>
        <position position="359"/>
    </location>
    <ligand>
        <name>substrate</name>
    </ligand>
</feature>
<feature type="binding site" evidence="5">
    <location>
        <position position="93"/>
    </location>
    <ligand>
        <name>substrate</name>
    </ligand>
</feature>
<dbReference type="PANTHER" id="PTHR11606">
    <property type="entry name" value="GLUTAMATE DEHYDROGENASE"/>
    <property type="match status" value="1"/>
</dbReference>
<sequence length="425" mass="46122">MTTINPFESALKQLEKAAKLVNLDPKINEILRHPEHIVQVAVPVIMDDGALKVFEGYRVQHNSARGPYKGGLRFHPQTDLNEVKALAAWMTWKCAVVGIPYGGGKGGITIDSKKLSPAELERLSRSFARAIAPFIGPTVDVPAPDVYTTPQIMAWIADEYGKVTGKPSPAVITGKPLEAGGSQGRDTATAQGGFYVLSGFMQKMNWQPAQMKVAIQGYGNAGSVMAQLLHAAGYKIVAVSDSKGALLDTTSAGMNPAHLAKTKKEKTFAGGEYWNGSVYVREGYKTITNAELLEADVDILVPAALENQITGDNAERIKAKIVLELANGPTTPEGDEILARRQITVLPDILANAGGVTVSYFEWDQNMKGETWDKAQVFTKLEKIMNDAFAAVYAAKEKYNTDMRTAAYISALERLSQAINKKYGW</sequence>
<dbReference type="Proteomes" id="UP000176952">
    <property type="component" value="Unassembled WGS sequence"/>
</dbReference>
<gene>
    <name evidence="9" type="ORF">A3F54_00920</name>
</gene>
<dbReference type="GO" id="GO:0004352">
    <property type="term" value="F:glutamate dehydrogenase (NAD+) activity"/>
    <property type="evidence" value="ECO:0007669"/>
    <property type="project" value="TreeGrafter"/>
</dbReference>
<dbReference type="Gene3D" id="3.40.50.10860">
    <property type="entry name" value="Leucine Dehydrogenase, chain A, domain 1"/>
    <property type="match status" value="1"/>
</dbReference>
<feature type="active site" description="Proton donor" evidence="4">
    <location>
        <position position="105"/>
    </location>
</feature>
<dbReference type="InterPro" id="IPR006097">
    <property type="entry name" value="Glu/Leu/Phe/Val/Trp_DH_dimer"/>
</dbReference>
<feature type="binding site" evidence="5">
    <location>
        <position position="189"/>
    </location>
    <ligand>
        <name>NAD(+)</name>
        <dbReference type="ChEBI" id="CHEBI:57540"/>
    </ligand>
</feature>
<dbReference type="PRINTS" id="PR00082">
    <property type="entry name" value="GLFDHDRGNASE"/>
</dbReference>
<feature type="domain" description="Glutamate/phenylalanine/leucine/valine/L-tryptophan dehydrogenase C-terminal" evidence="8">
    <location>
        <begin position="182"/>
        <end position="423"/>
    </location>
</feature>
<dbReference type="InterPro" id="IPR014362">
    <property type="entry name" value="Glu_DH"/>
</dbReference>
<dbReference type="Pfam" id="PF02812">
    <property type="entry name" value="ELFV_dehydrog_N"/>
    <property type="match status" value="1"/>
</dbReference>
<evidence type="ECO:0000313" key="9">
    <source>
        <dbReference type="EMBL" id="OGY84097.1"/>
    </source>
</evidence>
<name>A0A1G2B793_9BACT</name>
<dbReference type="CDD" id="cd01076">
    <property type="entry name" value="NAD_bind_1_Glu_DH"/>
    <property type="match status" value="1"/>
</dbReference>
<feature type="site" description="Important for catalysis" evidence="6">
    <location>
        <position position="145"/>
    </location>
</feature>
<dbReference type="Gene3D" id="3.40.50.720">
    <property type="entry name" value="NAD(P)-binding Rossmann-like Domain"/>
    <property type="match status" value="1"/>
</dbReference>
<dbReference type="InterPro" id="IPR033922">
    <property type="entry name" value="NAD_bind_Glu_DH"/>
</dbReference>
<dbReference type="SUPFAM" id="SSF53223">
    <property type="entry name" value="Aminoacid dehydrogenase-like, N-terminal domain"/>
    <property type="match status" value="1"/>
</dbReference>
<dbReference type="AlphaFoldDB" id="A0A1G2B793"/>
<dbReference type="SUPFAM" id="SSF51735">
    <property type="entry name" value="NAD(P)-binding Rossmann-fold domains"/>
    <property type="match status" value="1"/>
</dbReference>
<dbReference type="SMART" id="SM00839">
    <property type="entry name" value="ELFV_dehydrog"/>
    <property type="match status" value="1"/>
</dbReference>
<evidence type="ECO:0000256" key="7">
    <source>
        <dbReference type="RuleBase" id="RU004417"/>
    </source>
</evidence>
<dbReference type="Pfam" id="PF00208">
    <property type="entry name" value="ELFV_dehydrog"/>
    <property type="match status" value="1"/>
</dbReference>
<dbReference type="EMBL" id="MHKD01000018">
    <property type="protein sequence ID" value="OGY84097.1"/>
    <property type="molecule type" value="Genomic_DNA"/>
</dbReference>
<keyword evidence="5" id="KW-0547">Nucleotide-binding</keyword>
<comment type="caution">
    <text evidence="9">The sequence shown here is derived from an EMBL/GenBank/DDBJ whole genome shotgun (WGS) entry which is preliminary data.</text>
</comment>
<organism evidence="9 10">
    <name type="scientific">Candidatus Kerfeldbacteria bacterium RIFCSPHIGHO2_12_FULL_48_17</name>
    <dbReference type="NCBI Taxonomy" id="1798542"/>
    <lineage>
        <taxon>Bacteria</taxon>
        <taxon>Candidatus Kerfeldiibacteriota</taxon>
    </lineage>
</organism>
<dbReference type="InterPro" id="IPR036291">
    <property type="entry name" value="NAD(P)-bd_dom_sf"/>
</dbReference>
<reference evidence="9 10" key="1">
    <citation type="journal article" date="2016" name="Nat. Commun.">
        <title>Thousands of microbial genomes shed light on interconnected biogeochemical processes in an aquifer system.</title>
        <authorList>
            <person name="Anantharaman K."/>
            <person name="Brown C.T."/>
            <person name="Hug L.A."/>
            <person name="Sharon I."/>
            <person name="Castelle C.J."/>
            <person name="Probst A.J."/>
            <person name="Thomas B.C."/>
            <person name="Singh A."/>
            <person name="Wilkins M.J."/>
            <person name="Karaoz U."/>
            <person name="Brodie E.L."/>
            <person name="Williams K.H."/>
            <person name="Hubbard S.S."/>
            <person name="Banfield J.F."/>
        </authorList>
    </citation>
    <scope>NUCLEOTIDE SEQUENCE [LARGE SCALE GENOMIC DNA]</scope>
</reference>
<dbReference type="PIRSF" id="PIRSF000185">
    <property type="entry name" value="Glu_DH"/>
    <property type="match status" value="1"/>
</dbReference>
<comment type="similarity">
    <text evidence="1 3 7">Belongs to the Glu/Leu/Phe/Val dehydrogenases family.</text>
</comment>
<evidence type="ECO:0000256" key="2">
    <source>
        <dbReference type="ARBA" id="ARBA00023002"/>
    </source>
</evidence>
<evidence type="ECO:0000256" key="4">
    <source>
        <dbReference type="PIRSR" id="PIRSR000185-1"/>
    </source>
</evidence>
<dbReference type="FunFam" id="3.40.50.10860:FF:000003">
    <property type="entry name" value="Glutamate dehydrogenase"/>
    <property type="match status" value="1"/>
</dbReference>
<evidence type="ECO:0000259" key="8">
    <source>
        <dbReference type="SMART" id="SM00839"/>
    </source>
</evidence>
<evidence type="ECO:0000256" key="6">
    <source>
        <dbReference type="PIRSR" id="PIRSR000185-3"/>
    </source>
</evidence>
<accession>A0A1G2B793</accession>
<evidence type="ECO:0000256" key="1">
    <source>
        <dbReference type="ARBA" id="ARBA00006382"/>
    </source>
</evidence>
<protein>
    <recommendedName>
        <fullName evidence="3">Glutamate dehydrogenase</fullName>
    </recommendedName>
</protein>
<dbReference type="InterPro" id="IPR006096">
    <property type="entry name" value="Glu/Leu/Phe/Val/Trp_DH_C"/>
</dbReference>
<feature type="binding site" evidence="5">
    <location>
        <position position="220"/>
    </location>
    <ligand>
        <name>NAD(+)</name>
        <dbReference type="ChEBI" id="CHEBI:57540"/>
    </ligand>
</feature>
<dbReference type="PANTHER" id="PTHR11606:SF13">
    <property type="entry name" value="GLUTAMATE DEHYDROGENASE 1, MITOCHONDRIAL"/>
    <property type="match status" value="1"/>
</dbReference>
<dbReference type="InterPro" id="IPR046346">
    <property type="entry name" value="Aminoacid_DH-like_N_sf"/>
</dbReference>
<proteinExistence type="inferred from homology"/>
<evidence type="ECO:0000256" key="5">
    <source>
        <dbReference type="PIRSR" id="PIRSR000185-2"/>
    </source>
</evidence>
<feature type="binding site" evidence="5">
    <location>
        <position position="69"/>
    </location>
    <ligand>
        <name>substrate</name>
    </ligand>
</feature>
<evidence type="ECO:0000256" key="3">
    <source>
        <dbReference type="PIRNR" id="PIRNR000185"/>
    </source>
</evidence>
<dbReference type="GO" id="GO:0006538">
    <property type="term" value="P:L-glutamate catabolic process"/>
    <property type="evidence" value="ECO:0007669"/>
    <property type="project" value="TreeGrafter"/>
</dbReference>
<evidence type="ECO:0000313" key="10">
    <source>
        <dbReference type="Proteomes" id="UP000176952"/>
    </source>
</evidence>
<dbReference type="STRING" id="1798542.A3F54_00920"/>
<keyword evidence="5" id="KW-0520">NAD</keyword>